<sequence length="179" mass="19331">MVMKFLVFVLTLFPVNALPQSQVANQHEHGQGRLAVSFSEAGISISLVVPGLDVLGFEGPAETEGDQASVAGAISELSNPLDLFSLPEEAGCFTVSANVTLSGEGLGPVVDNGSNVHTEFRADYQMQCQDMTHLDHVNFPYFDRFQRAESLIVQINKSGKVDRHTVTRDAPDLDLNTGL</sequence>
<reference evidence="2 3" key="1">
    <citation type="submission" date="2017-05" db="EMBL/GenBank/DDBJ databases">
        <authorList>
            <person name="Varghese N."/>
            <person name="Submissions S."/>
        </authorList>
    </citation>
    <scope>NUCLEOTIDE SEQUENCE [LARGE SCALE GENOMIC DNA]</scope>
    <source>
        <strain evidence="2 3">DSM 28009</strain>
    </source>
</reference>
<protein>
    <recommendedName>
        <fullName evidence="4">DUF2796 domain-containing protein</fullName>
    </recommendedName>
</protein>
<name>A0A521CDR5_9RHOB</name>
<feature type="signal peptide" evidence="1">
    <location>
        <begin position="1"/>
        <end position="17"/>
    </location>
</feature>
<proteinExistence type="predicted"/>
<dbReference type="InterPro" id="IPR021253">
    <property type="entry name" value="ZrgA-like"/>
</dbReference>
<evidence type="ECO:0000313" key="3">
    <source>
        <dbReference type="Proteomes" id="UP000319555"/>
    </source>
</evidence>
<keyword evidence="3" id="KW-1185">Reference proteome</keyword>
<evidence type="ECO:0000313" key="2">
    <source>
        <dbReference type="EMBL" id="SMO57577.1"/>
    </source>
</evidence>
<dbReference type="OrthoDB" id="7346546at2"/>
<organism evidence="2 3">
    <name type="scientific">Ruegeria faecimaris</name>
    <dbReference type="NCBI Taxonomy" id="686389"/>
    <lineage>
        <taxon>Bacteria</taxon>
        <taxon>Pseudomonadati</taxon>
        <taxon>Pseudomonadota</taxon>
        <taxon>Alphaproteobacteria</taxon>
        <taxon>Rhodobacterales</taxon>
        <taxon>Roseobacteraceae</taxon>
        <taxon>Ruegeria</taxon>
    </lineage>
</organism>
<keyword evidence="1" id="KW-0732">Signal</keyword>
<accession>A0A521CDR5</accession>
<dbReference type="Proteomes" id="UP000319555">
    <property type="component" value="Unassembled WGS sequence"/>
</dbReference>
<gene>
    <name evidence="2" type="ORF">SAMN06265380_102355</name>
</gene>
<dbReference type="Pfam" id="PF10986">
    <property type="entry name" value="ZrgA"/>
    <property type="match status" value="1"/>
</dbReference>
<evidence type="ECO:0008006" key="4">
    <source>
        <dbReference type="Google" id="ProtNLM"/>
    </source>
</evidence>
<dbReference type="EMBL" id="FXTE01000002">
    <property type="protein sequence ID" value="SMO57577.1"/>
    <property type="molecule type" value="Genomic_DNA"/>
</dbReference>
<evidence type="ECO:0000256" key="1">
    <source>
        <dbReference type="SAM" id="SignalP"/>
    </source>
</evidence>
<dbReference type="AlphaFoldDB" id="A0A521CDR5"/>
<feature type="chain" id="PRO_5022037108" description="DUF2796 domain-containing protein" evidence="1">
    <location>
        <begin position="18"/>
        <end position="179"/>
    </location>
</feature>